<evidence type="ECO:0000313" key="3">
    <source>
        <dbReference type="Proteomes" id="UP000061348"/>
    </source>
</evidence>
<dbReference type="EMBL" id="LCYA01000185">
    <property type="protein sequence ID" value="KWV84479.1"/>
    <property type="molecule type" value="Genomic_DNA"/>
</dbReference>
<protein>
    <submittedName>
        <fullName evidence="2">Uncharacterized protein</fullName>
    </submittedName>
</protein>
<accession>A0A125QHG8</accession>
<reference evidence="2 3" key="1">
    <citation type="submission" date="2015-05" db="EMBL/GenBank/DDBJ databases">
        <title>A genomic and transcriptomic approach to investigate the blue pigment phenotype in Pseudomonas fluorescens.</title>
        <authorList>
            <person name="Andreani N.A."/>
            <person name="Cardazzo B."/>
        </authorList>
    </citation>
    <scope>NUCLEOTIDE SEQUENCE [LARGE SCALE GENOMIC DNA]</scope>
    <source>
        <strain evidence="2 3">Ps_22</strain>
    </source>
</reference>
<feature type="region of interest" description="Disordered" evidence="1">
    <location>
        <begin position="14"/>
        <end position="33"/>
    </location>
</feature>
<evidence type="ECO:0000313" key="2">
    <source>
        <dbReference type="EMBL" id="KWV84479.1"/>
    </source>
</evidence>
<evidence type="ECO:0000256" key="1">
    <source>
        <dbReference type="SAM" id="MobiDB-lite"/>
    </source>
</evidence>
<gene>
    <name evidence="2" type="ORF">PFLmoz3_05905</name>
</gene>
<comment type="caution">
    <text evidence="2">The sequence shown here is derived from an EMBL/GenBank/DDBJ whole genome shotgun (WGS) entry which is preliminary data.</text>
</comment>
<feature type="compositionally biased region" description="Basic residues" evidence="1">
    <location>
        <begin position="14"/>
        <end position="23"/>
    </location>
</feature>
<proteinExistence type="predicted"/>
<sequence length="58" mass="6556">MAVDHSTEYFMTARKKPITRMKRSSSPTISPKSACFMTRGMNVQMNWIEASSQNSLIA</sequence>
<dbReference type="Proteomes" id="UP000061348">
    <property type="component" value="Unassembled WGS sequence"/>
</dbReference>
<dbReference type="AlphaFoldDB" id="A0A125QHG8"/>
<name>A0A125QHG8_PSEFL</name>
<organism evidence="2 3">
    <name type="scientific">Pseudomonas fluorescens</name>
    <dbReference type="NCBI Taxonomy" id="294"/>
    <lineage>
        <taxon>Bacteria</taxon>
        <taxon>Pseudomonadati</taxon>
        <taxon>Pseudomonadota</taxon>
        <taxon>Gammaproteobacteria</taxon>
        <taxon>Pseudomonadales</taxon>
        <taxon>Pseudomonadaceae</taxon>
        <taxon>Pseudomonas</taxon>
    </lineage>
</organism>